<accession>A0A6M3LBC6</accession>
<dbReference type="CDD" id="cd07033">
    <property type="entry name" value="TPP_PYR_DXS_TK_like"/>
    <property type="match status" value="1"/>
</dbReference>
<dbReference type="PANTHER" id="PTHR43825">
    <property type="entry name" value="PYRUVATE DEHYDROGENASE E1 COMPONENT"/>
    <property type="match status" value="1"/>
</dbReference>
<dbReference type="AlphaFoldDB" id="A0A6M3LBC6"/>
<dbReference type="EMBL" id="MT142909">
    <property type="protein sequence ID" value="QJA90388.1"/>
    <property type="molecule type" value="Genomic_DNA"/>
</dbReference>
<protein>
    <submittedName>
        <fullName evidence="2">Putative transketolase domain containing protein</fullName>
    </submittedName>
</protein>
<organism evidence="2">
    <name type="scientific">viral metagenome</name>
    <dbReference type="NCBI Taxonomy" id="1070528"/>
    <lineage>
        <taxon>unclassified sequences</taxon>
        <taxon>metagenomes</taxon>
        <taxon>organismal metagenomes</taxon>
    </lineage>
</organism>
<dbReference type="Pfam" id="PF02779">
    <property type="entry name" value="Transket_pyr"/>
    <property type="match status" value="1"/>
</dbReference>
<dbReference type="InterPro" id="IPR051157">
    <property type="entry name" value="PDH/Transketolase"/>
</dbReference>
<evidence type="ECO:0000259" key="1">
    <source>
        <dbReference type="SMART" id="SM00861"/>
    </source>
</evidence>
<gene>
    <name evidence="2" type="ORF">MM415B02381_0014</name>
</gene>
<evidence type="ECO:0000313" key="2">
    <source>
        <dbReference type="EMBL" id="QJA90388.1"/>
    </source>
</evidence>
<dbReference type="InterPro" id="IPR005475">
    <property type="entry name" value="Transketolase-like_Pyr-bd"/>
</dbReference>
<name>A0A6M3LBC6_9ZZZZ</name>
<feature type="domain" description="Transketolase-like pyrimidine-binding" evidence="1">
    <location>
        <begin position="1"/>
        <end position="149"/>
    </location>
</feature>
<dbReference type="Gene3D" id="3.40.50.970">
    <property type="match status" value="1"/>
</dbReference>
<sequence>MYIREAFWNKVFAEAKDNKNVIFLTADYGDPKVFTNVGIAEQLMVNIATGLALCGKKVFCYAIDAFLVRRALDQIYNACCMKLPIVFVGSGVDRDYLADGATHWSCGNDVIMSEMPNIMYFTPQNNKQAIDAAERAMNTKYPFYVRLKR</sequence>
<dbReference type="InterPro" id="IPR029061">
    <property type="entry name" value="THDP-binding"/>
</dbReference>
<proteinExistence type="predicted"/>
<dbReference type="SUPFAM" id="SSF52518">
    <property type="entry name" value="Thiamin diphosphate-binding fold (THDP-binding)"/>
    <property type="match status" value="1"/>
</dbReference>
<reference evidence="2" key="1">
    <citation type="submission" date="2020-03" db="EMBL/GenBank/DDBJ databases">
        <title>The deep terrestrial virosphere.</title>
        <authorList>
            <person name="Holmfeldt K."/>
            <person name="Nilsson E."/>
            <person name="Simone D."/>
            <person name="Lopez-Fernandez M."/>
            <person name="Wu X."/>
            <person name="de Brujin I."/>
            <person name="Lundin D."/>
            <person name="Andersson A."/>
            <person name="Bertilsson S."/>
            <person name="Dopson M."/>
        </authorList>
    </citation>
    <scope>NUCLEOTIDE SEQUENCE</scope>
    <source>
        <strain evidence="2">MM415B02381</strain>
    </source>
</reference>
<dbReference type="SMART" id="SM00861">
    <property type="entry name" value="Transket_pyr"/>
    <property type="match status" value="1"/>
</dbReference>
<dbReference type="PANTHER" id="PTHR43825:SF1">
    <property type="entry name" value="TRANSKETOLASE-LIKE PYRIMIDINE-BINDING DOMAIN-CONTAINING PROTEIN"/>
    <property type="match status" value="1"/>
</dbReference>